<dbReference type="Pfam" id="PF01926">
    <property type="entry name" value="MMR_HSR1"/>
    <property type="match status" value="1"/>
</dbReference>
<dbReference type="AlphaFoldDB" id="A0A814S5T4"/>
<dbReference type="SUPFAM" id="SSF52540">
    <property type="entry name" value="P-loop containing nucleoside triphosphate hydrolases"/>
    <property type="match status" value="2"/>
</dbReference>
<evidence type="ECO:0000259" key="2">
    <source>
        <dbReference type="Pfam" id="PF01926"/>
    </source>
</evidence>
<dbReference type="InterPro" id="IPR027417">
    <property type="entry name" value="P-loop_NTPase"/>
</dbReference>
<keyword evidence="1" id="KW-0175">Coiled coil</keyword>
<gene>
    <name evidence="3" type="ORF">EDS130_LOCUS22131</name>
</gene>
<dbReference type="GO" id="GO:0005525">
    <property type="term" value="F:GTP binding"/>
    <property type="evidence" value="ECO:0007669"/>
    <property type="project" value="InterPro"/>
</dbReference>
<protein>
    <recommendedName>
        <fullName evidence="2">G domain-containing protein</fullName>
    </recommendedName>
</protein>
<dbReference type="Gene3D" id="3.40.50.300">
    <property type="entry name" value="P-loop containing nucleotide triphosphate hydrolases"/>
    <property type="match status" value="1"/>
</dbReference>
<feature type="domain" description="G" evidence="2">
    <location>
        <begin position="32"/>
        <end position="136"/>
    </location>
</feature>
<evidence type="ECO:0000313" key="3">
    <source>
        <dbReference type="EMBL" id="CAF1141739.1"/>
    </source>
</evidence>
<accession>A0A814S5T4</accession>
<evidence type="ECO:0000256" key="1">
    <source>
        <dbReference type="SAM" id="Coils"/>
    </source>
</evidence>
<dbReference type="EMBL" id="CAJNOJ010000114">
    <property type="protein sequence ID" value="CAF1141739.1"/>
    <property type="molecule type" value="Genomic_DNA"/>
</dbReference>
<reference evidence="3" key="1">
    <citation type="submission" date="2021-02" db="EMBL/GenBank/DDBJ databases">
        <authorList>
            <person name="Nowell W R."/>
        </authorList>
    </citation>
    <scope>NUCLEOTIDE SEQUENCE</scope>
</reference>
<comment type="caution">
    <text evidence="3">The sequence shown here is derived from an EMBL/GenBank/DDBJ whole genome shotgun (WGS) entry which is preliminary data.</text>
</comment>
<sequence>MPSVEHRMKTQFDQFSAEDNIEEPSHGNIRKLLIMGLEGSGKTSLINNLCGTSYLTGTNRYGYRIIDNQRGSFKTISPSCEIILYDTNGLRINEPGKWHEHLRSTLEIHGVIFFIDGHDKRCSLHGDLPRLIEYCRNLELPVLYLFRSDLVDWLDEECSFDNLVIAKKIEKTSNGNDIAWYTQRDKQRLKQLIASRFASATVSKALIDPVQLALKIREIETRHQQEMRKLKDEYQQIINEKDLYYVNLEKLYENEQKHLEYLQKNLNDAQKLCEDFRAKCDQMSTAKRKLQQEIEDLKRKKQSSLQTIKVTMNYLRTNINAVAVPNIRDDGKLRVRSKRHQCKKHKAWLPFIGLTISNDYDILSEKIAELLNEVASKLEDVDDTFL</sequence>
<proteinExistence type="predicted"/>
<dbReference type="InterPro" id="IPR006073">
    <property type="entry name" value="GTP-bd"/>
</dbReference>
<dbReference type="Proteomes" id="UP000663852">
    <property type="component" value="Unassembled WGS sequence"/>
</dbReference>
<evidence type="ECO:0000313" key="4">
    <source>
        <dbReference type="Proteomes" id="UP000663852"/>
    </source>
</evidence>
<dbReference type="OrthoDB" id="9986943at2759"/>
<dbReference type="CDD" id="cd00882">
    <property type="entry name" value="Ras_like_GTPase"/>
    <property type="match status" value="1"/>
</dbReference>
<organism evidence="3 4">
    <name type="scientific">Adineta ricciae</name>
    <name type="common">Rotifer</name>
    <dbReference type="NCBI Taxonomy" id="249248"/>
    <lineage>
        <taxon>Eukaryota</taxon>
        <taxon>Metazoa</taxon>
        <taxon>Spiralia</taxon>
        <taxon>Gnathifera</taxon>
        <taxon>Rotifera</taxon>
        <taxon>Eurotatoria</taxon>
        <taxon>Bdelloidea</taxon>
        <taxon>Adinetida</taxon>
        <taxon>Adinetidae</taxon>
        <taxon>Adineta</taxon>
    </lineage>
</organism>
<name>A0A814S5T4_ADIRI</name>
<feature type="coiled-coil region" evidence="1">
    <location>
        <begin position="216"/>
        <end position="307"/>
    </location>
</feature>